<feature type="signal peptide" evidence="1">
    <location>
        <begin position="1"/>
        <end position="22"/>
    </location>
</feature>
<keyword evidence="1" id="KW-0732">Signal</keyword>
<name>A0ABV4N3F6_9VIBR</name>
<evidence type="ECO:0000313" key="2">
    <source>
        <dbReference type="EMBL" id="MEZ8723650.1"/>
    </source>
</evidence>
<comment type="caution">
    <text evidence="2">The sequence shown here is derived from an EMBL/GenBank/DDBJ whole genome shotgun (WGS) entry which is preliminary data.</text>
</comment>
<keyword evidence="3" id="KW-1185">Reference proteome</keyword>
<dbReference type="Pfam" id="PF16941">
    <property type="entry name" value="CymA"/>
    <property type="match status" value="1"/>
</dbReference>
<proteinExistence type="predicted"/>
<evidence type="ECO:0000256" key="1">
    <source>
        <dbReference type="SAM" id="SignalP"/>
    </source>
</evidence>
<accession>A0ABV4N3F6</accession>
<dbReference type="Proteomes" id="UP001570071">
    <property type="component" value="Unassembled WGS sequence"/>
</dbReference>
<dbReference type="InterPro" id="IPR031609">
    <property type="entry name" value="CymA"/>
</dbReference>
<evidence type="ECO:0000313" key="3">
    <source>
        <dbReference type="Proteomes" id="UP001570071"/>
    </source>
</evidence>
<gene>
    <name evidence="2" type="ORF">AB6D66_21475</name>
</gene>
<feature type="chain" id="PRO_5046475962" evidence="1">
    <location>
        <begin position="23"/>
        <end position="352"/>
    </location>
</feature>
<organism evidence="2 3">
    <name type="scientific">Vibrio pomeroyi</name>
    <dbReference type="NCBI Taxonomy" id="198832"/>
    <lineage>
        <taxon>Bacteria</taxon>
        <taxon>Pseudomonadati</taxon>
        <taxon>Pseudomonadota</taxon>
        <taxon>Gammaproteobacteria</taxon>
        <taxon>Vibrionales</taxon>
        <taxon>Vibrionaceae</taxon>
        <taxon>Vibrio</taxon>
    </lineage>
</organism>
<protein>
    <submittedName>
        <fullName evidence="2">Porin</fullName>
    </submittedName>
</protein>
<dbReference type="EMBL" id="JBFSSG010000071">
    <property type="protein sequence ID" value="MEZ8723650.1"/>
    <property type="molecule type" value="Genomic_DNA"/>
</dbReference>
<sequence>MNKKLLSILIANAVVASNYAYANRNTEDLERIFRAQSEDQQNELTFDSFFSAHGTVGTAFEFEDKVTDYEGGRRDEETIKTAYIGKLYYHHKMSNMAFTYDLKTQDLVKRLFDSSGKQTGAETSSTWVHILTAQKAISLGNGFTTGAFYGVDYQVGVVNGNGAFDVDKTVTEHTFHIPLTYYNPKYGMGFYSHVELLKSKTDQEAGGTWGEYKQDDLAYSYLFKPYYRTGNWELGVELFYQTKDTETSWGDSKFTEFYYEPLVTYSFEDAGTLFLRARFGENETINKNDGAEYYTDILKGTVGYEQEVGDDWLVKAEYEYTKDENTHNNFHAWDEDKETIGHKVYLQALYRF</sequence>
<dbReference type="SUPFAM" id="SSF56935">
    <property type="entry name" value="Porins"/>
    <property type="match status" value="1"/>
</dbReference>
<reference evidence="2 3" key="1">
    <citation type="journal article" date="2024" name="ISME J.">
        <title>Tailless and filamentous prophages are predominant in marine Vibrio.</title>
        <authorList>
            <person name="Steensen K."/>
            <person name="Seneca J."/>
            <person name="Bartlau N."/>
            <person name="Yu X.A."/>
            <person name="Hussain F.A."/>
            <person name="Polz M.F."/>
        </authorList>
    </citation>
    <scope>NUCLEOTIDE SEQUENCE [LARGE SCALE GENOMIC DNA]</scope>
    <source>
        <strain evidence="2 3">10N.239.312.F12</strain>
    </source>
</reference>
<dbReference type="RefSeq" id="WP_372125878.1">
    <property type="nucleotide sequence ID" value="NZ_JBFSSG010000071.1"/>
</dbReference>